<accession>A0A266QC29</accession>
<dbReference type="PROSITE" id="PS51257">
    <property type="entry name" value="PROKAR_LIPOPROTEIN"/>
    <property type="match status" value="1"/>
</dbReference>
<evidence type="ECO:0000313" key="2">
    <source>
        <dbReference type="EMBL" id="OZY87196.1"/>
    </source>
</evidence>
<keyword evidence="3" id="KW-1185">Reference proteome</keyword>
<dbReference type="Gene3D" id="3.60.21.10">
    <property type="match status" value="2"/>
</dbReference>
<comment type="caution">
    <text evidence="2">The sequence shown here is derived from an EMBL/GenBank/DDBJ whole genome shotgun (WGS) entry which is preliminary data.</text>
</comment>
<protein>
    <submittedName>
        <fullName evidence="2">Phosphoesterase</fullName>
    </submittedName>
</protein>
<gene>
    <name evidence="2" type="ORF">CBP51_09485</name>
</gene>
<feature type="domain" description="Calcineurin-like phosphoesterase" evidence="1">
    <location>
        <begin position="34"/>
        <end position="195"/>
    </location>
</feature>
<dbReference type="Proteomes" id="UP000216101">
    <property type="component" value="Unassembled WGS sequence"/>
</dbReference>
<evidence type="ECO:0000313" key="3">
    <source>
        <dbReference type="Proteomes" id="UP000216101"/>
    </source>
</evidence>
<dbReference type="Pfam" id="PF00149">
    <property type="entry name" value="Metallophos"/>
    <property type="match status" value="1"/>
</dbReference>
<dbReference type="GO" id="GO:0016787">
    <property type="term" value="F:hydrolase activity"/>
    <property type="evidence" value="ECO:0007669"/>
    <property type="project" value="InterPro"/>
</dbReference>
<dbReference type="InterPro" id="IPR004843">
    <property type="entry name" value="Calcineurin-like_PHP"/>
</dbReference>
<proteinExistence type="predicted"/>
<name>A0A266QC29_9GAMM</name>
<dbReference type="SUPFAM" id="SSF56300">
    <property type="entry name" value="Metallo-dependent phosphatases"/>
    <property type="match status" value="1"/>
</dbReference>
<dbReference type="InterPro" id="IPR029052">
    <property type="entry name" value="Metallo-depent_PP-like"/>
</dbReference>
<dbReference type="EMBL" id="NHNI01000001">
    <property type="protein sequence ID" value="OZY87196.1"/>
    <property type="molecule type" value="Genomic_DNA"/>
</dbReference>
<organism evidence="2 3">
    <name type="scientific">Cellvibrio mixtus</name>
    <dbReference type="NCBI Taxonomy" id="39650"/>
    <lineage>
        <taxon>Bacteria</taxon>
        <taxon>Pseudomonadati</taxon>
        <taxon>Pseudomonadota</taxon>
        <taxon>Gammaproteobacteria</taxon>
        <taxon>Cellvibrionales</taxon>
        <taxon>Cellvibrionaceae</taxon>
        <taxon>Cellvibrio</taxon>
    </lineage>
</organism>
<reference evidence="3" key="1">
    <citation type="submission" date="2017-05" db="EMBL/GenBank/DDBJ databases">
        <authorList>
            <person name="Barney B.M."/>
        </authorList>
    </citation>
    <scope>NUCLEOTIDE SEQUENCE [LARGE SCALE GENOMIC DNA]</scope>
    <source>
        <strain evidence="3">PSBB022</strain>
    </source>
</reference>
<dbReference type="AlphaFoldDB" id="A0A266QC29"/>
<evidence type="ECO:0000259" key="1">
    <source>
        <dbReference type="Pfam" id="PF00149"/>
    </source>
</evidence>
<sequence>MSMKLLPWFLSIAILCVLSGCQSLMPRSAPPESMRIAFMPDIHFHDIYGQFDDEAFTGLPTATAQGVQYASIRSMRAQLQSTRLFNENYFALLAALDDVVSKKIKYVALPGDFSDDGQPLHVRGLKKILDKYHREYGIEFFVAPGNHDPTKPVSHPAGKPDYLGEGGKEQPVFSLLHPLCTAKSPKKWQGKTVICSDEVQELGYQPLMELLGEHGFYPKANYLYFETPYSRQLSSGGASTYDFYTARQAASFDRRQYEICHQGAGGKYKQPHYSDCYWVTDTSYLVEPAPGLWLLAIDANVYQPKQGGTGQAWDADNFSGSSDAGYNKVITHKPHLLSWITDVVQRARAQGKTLIAFSHFPMQEFYDGAADDIAQLMGEQNFQLNRNPRAETSRLLAETGLQIHVAGHMHINDTGVYRGENGKVLFNIQAPSLAAYMPAYKILSVKPDNKIEVETIVLKDIPRFDELFPHYRAEWEYLRRHDAPDIWNKQILQAANYHQFTEWHLRELARLRFLPQDWPAEIRNLLMQVNGEQLLVMSQLPATFSLEQMRAAIQGECLGESQGYAQQQAWRMARERAAAIARRNGLSLKDFAAWSGEDMSVDFYRLWSADQLALRDINSQRMVHYALLAQQFLLATQASAAEGSPVDPHRNQYQQQLAQLLHILVQFSGDAPSDHFLLELDSGRIQALP</sequence>